<reference evidence="3 4" key="1">
    <citation type="submission" date="2019-11" db="EMBL/GenBank/DDBJ databases">
        <title>Characterisation of Fundicoccus ignavus gen. nov. sp. nov., a novel genus of the family Aerococcaceae isolated from bulk tank milk.</title>
        <authorList>
            <person name="Siebert A."/>
            <person name="Huptas C."/>
            <person name="Wenning M."/>
            <person name="Scherer S."/>
            <person name="Doll E.V."/>
        </authorList>
    </citation>
    <scope>NUCLEOTIDE SEQUENCE [LARGE SCALE GENOMIC DNA]</scope>
    <source>
        <strain evidence="3 4">WS4759</strain>
    </source>
</reference>
<dbReference type="AlphaFoldDB" id="A0A6I2GGS8"/>
<gene>
    <name evidence="3" type="ORF">GIY09_02260</name>
</gene>
<evidence type="ECO:0008006" key="5">
    <source>
        <dbReference type="Google" id="ProtNLM"/>
    </source>
</evidence>
<dbReference type="EMBL" id="WJQS01000002">
    <property type="protein sequence ID" value="MRI84721.1"/>
    <property type="molecule type" value="Genomic_DNA"/>
</dbReference>
<feature type="signal peptide" evidence="2">
    <location>
        <begin position="1"/>
        <end position="22"/>
    </location>
</feature>
<dbReference type="PROSITE" id="PS51257">
    <property type="entry name" value="PROKAR_LIPOPROTEIN"/>
    <property type="match status" value="1"/>
</dbReference>
<keyword evidence="4" id="KW-1185">Reference proteome</keyword>
<accession>A0A6I2GGS8</accession>
<evidence type="ECO:0000256" key="2">
    <source>
        <dbReference type="SAM" id="SignalP"/>
    </source>
</evidence>
<dbReference type="RefSeq" id="WP_153863116.1">
    <property type="nucleotide sequence ID" value="NZ_WJQS01000002.1"/>
</dbReference>
<protein>
    <recommendedName>
        <fullName evidence="5">PepSY domain-containing protein</fullName>
    </recommendedName>
</protein>
<feature type="region of interest" description="Disordered" evidence="1">
    <location>
        <begin position="50"/>
        <end position="98"/>
    </location>
</feature>
<dbReference type="Proteomes" id="UP000430975">
    <property type="component" value="Unassembled WGS sequence"/>
</dbReference>
<feature type="compositionally biased region" description="Low complexity" evidence="1">
    <location>
        <begin position="64"/>
        <end position="74"/>
    </location>
</feature>
<evidence type="ECO:0000256" key="1">
    <source>
        <dbReference type="SAM" id="MobiDB-lite"/>
    </source>
</evidence>
<evidence type="ECO:0000313" key="3">
    <source>
        <dbReference type="EMBL" id="MRI84721.1"/>
    </source>
</evidence>
<keyword evidence="2" id="KW-0732">Signal</keyword>
<evidence type="ECO:0000313" key="4">
    <source>
        <dbReference type="Proteomes" id="UP000430975"/>
    </source>
</evidence>
<organism evidence="3 4">
    <name type="scientific">Fundicoccus ignavus</name>
    <dbReference type="NCBI Taxonomy" id="2664442"/>
    <lineage>
        <taxon>Bacteria</taxon>
        <taxon>Bacillati</taxon>
        <taxon>Bacillota</taxon>
        <taxon>Bacilli</taxon>
        <taxon>Lactobacillales</taxon>
        <taxon>Aerococcaceae</taxon>
        <taxon>Fundicoccus</taxon>
    </lineage>
</organism>
<name>A0A6I2GGS8_9LACT</name>
<comment type="caution">
    <text evidence="3">The sequence shown here is derived from an EMBL/GenBank/DDBJ whole genome shotgun (WGS) entry which is preliminary data.</text>
</comment>
<sequence>MKNKIYLSALFAGLLLSGCASNEANIVETTADSFNETPIVVESVKEIEETSVDVSSVESDESSMESSEAILSEESLSESIEESSSETPASVEESEEVVEPEPILFTEAVYTDYQLENELVEEPEIDAGMRAVIKYLKENNHYFDSAEYHFTILNTETEGVVEITIAEQYSDGEIVRGVFEYDTINKTLELIRK</sequence>
<feature type="chain" id="PRO_5039213904" description="PepSY domain-containing protein" evidence="2">
    <location>
        <begin position="23"/>
        <end position="193"/>
    </location>
</feature>
<feature type="compositionally biased region" description="Acidic residues" evidence="1">
    <location>
        <begin position="75"/>
        <end position="84"/>
    </location>
</feature>
<proteinExistence type="predicted"/>